<name>A0A7W5Z2R7_9HYPH</name>
<dbReference type="PROSITE" id="PS50850">
    <property type="entry name" value="MFS"/>
    <property type="match status" value="1"/>
</dbReference>
<feature type="transmembrane region" description="Helical" evidence="4">
    <location>
        <begin position="183"/>
        <end position="205"/>
    </location>
</feature>
<gene>
    <name evidence="6" type="ORF">FHS81_001018</name>
</gene>
<feature type="transmembrane region" description="Helical" evidence="4">
    <location>
        <begin position="298"/>
        <end position="317"/>
    </location>
</feature>
<feature type="transmembrane region" description="Helical" evidence="4">
    <location>
        <begin position="61"/>
        <end position="80"/>
    </location>
</feature>
<dbReference type="Gene3D" id="1.20.1250.20">
    <property type="entry name" value="MFS general substrate transporter like domains"/>
    <property type="match status" value="2"/>
</dbReference>
<dbReference type="AlphaFoldDB" id="A0A7W5Z2R7"/>
<dbReference type="Proteomes" id="UP000537592">
    <property type="component" value="Unassembled WGS sequence"/>
</dbReference>
<evidence type="ECO:0000259" key="5">
    <source>
        <dbReference type="PROSITE" id="PS50850"/>
    </source>
</evidence>
<sequence>MSIKIDERSGEAAPPSVAGAPGAETTAFMIIAAISFCHMLNDIMQALFTSMYPIFKEEYSLDFLQIGMLTLAFQFTASLLQPLVGAVTDRRPMPYSLPLGMAFTFFGLLLLAAAHDYTVLVVAACLIGIGSSVFHPEASRVARLAAGGRHGLSQSLFQVGGNFGTAIGPLLAAFVVLPRGQGSVAWFSLAALLAMVILSRVSAWYSRYRRANASRVVSVQDHGLPRRTVQIGIIVLCLLTFSKNVYMASISSYYMFYLIDTFGVSVQDAQLFLFLFLGAAAAGTVIGGPIGDRFGRKAVLWWSVLGALPFSLMLPFVDLFWTAVLSVLIGGIMSSSFPAIVVFAQELVPGKVGMISGLFFGLAFGLGGLGAAVLGAVADSQGIVFVYQLCSFLPAIGLLTIFLPDIRRKRRYVADNAANISQK</sequence>
<dbReference type="EMBL" id="JACICC010000002">
    <property type="protein sequence ID" value="MBB3808948.1"/>
    <property type="molecule type" value="Genomic_DNA"/>
</dbReference>
<feature type="transmembrane region" description="Helical" evidence="4">
    <location>
        <begin position="117"/>
        <end position="135"/>
    </location>
</feature>
<keyword evidence="3 4" id="KW-0472">Membrane</keyword>
<evidence type="ECO:0000256" key="1">
    <source>
        <dbReference type="ARBA" id="ARBA00022692"/>
    </source>
</evidence>
<feature type="transmembrane region" description="Helical" evidence="4">
    <location>
        <begin position="21"/>
        <end position="41"/>
    </location>
</feature>
<comment type="caution">
    <text evidence="6">The sequence shown here is derived from an EMBL/GenBank/DDBJ whole genome shotgun (WGS) entry which is preliminary data.</text>
</comment>
<dbReference type="PANTHER" id="PTHR43129:SF1">
    <property type="entry name" value="FOSMIDOMYCIN RESISTANCE PROTEIN"/>
    <property type="match status" value="1"/>
</dbReference>
<feature type="transmembrane region" description="Helical" evidence="4">
    <location>
        <begin position="355"/>
        <end position="378"/>
    </location>
</feature>
<dbReference type="CDD" id="cd17478">
    <property type="entry name" value="MFS_FsR"/>
    <property type="match status" value="1"/>
</dbReference>
<feature type="transmembrane region" description="Helical" evidence="4">
    <location>
        <begin position="233"/>
        <end position="259"/>
    </location>
</feature>
<feature type="transmembrane region" description="Helical" evidence="4">
    <location>
        <begin position="323"/>
        <end position="343"/>
    </location>
</feature>
<dbReference type="Pfam" id="PF07690">
    <property type="entry name" value="MFS_1"/>
    <property type="match status" value="2"/>
</dbReference>
<dbReference type="PANTHER" id="PTHR43129">
    <property type="entry name" value="FOSMIDOMYCIN RESISTANCE PROTEIN"/>
    <property type="match status" value="1"/>
</dbReference>
<keyword evidence="1 4" id="KW-0812">Transmembrane</keyword>
<keyword evidence="2 4" id="KW-1133">Transmembrane helix</keyword>
<evidence type="ECO:0000256" key="4">
    <source>
        <dbReference type="SAM" id="Phobius"/>
    </source>
</evidence>
<organism evidence="6 7">
    <name type="scientific">Pseudochelatococcus contaminans</name>
    <dbReference type="NCBI Taxonomy" id="1538103"/>
    <lineage>
        <taxon>Bacteria</taxon>
        <taxon>Pseudomonadati</taxon>
        <taxon>Pseudomonadota</taxon>
        <taxon>Alphaproteobacteria</taxon>
        <taxon>Hyphomicrobiales</taxon>
        <taxon>Chelatococcaceae</taxon>
        <taxon>Pseudochelatococcus</taxon>
    </lineage>
</organism>
<feature type="transmembrane region" description="Helical" evidence="4">
    <location>
        <begin position="271"/>
        <end position="291"/>
    </location>
</feature>
<evidence type="ECO:0000313" key="7">
    <source>
        <dbReference type="Proteomes" id="UP000537592"/>
    </source>
</evidence>
<evidence type="ECO:0000256" key="2">
    <source>
        <dbReference type="ARBA" id="ARBA00022989"/>
    </source>
</evidence>
<feature type="transmembrane region" description="Helical" evidence="4">
    <location>
        <begin position="92"/>
        <end position="111"/>
    </location>
</feature>
<dbReference type="InterPro" id="IPR011701">
    <property type="entry name" value="MFS"/>
</dbReference>
<feature type="domain" description="Major facilitator superfamily (MFS) profile" evidence="5">
    <location>
        <begin position="30"/>
        <end position="409"/>
    </location>
</feature>
<evidence type="ECO:0000313" key="6">
    <source>
        <dbReference type="EMBL" id="MBB3808948.1"/>
    </source>
</evidence>
<protein>
    <submittedName>
        <fullName evidence="6">FSR family fosmidomycin resistance protein-like MFS transporter</fullName>
    </submittedName>
</protein>
<feature type="transmembrane region" description="Helical" evidence="4">
    <location>
        <begin position="384"/>
        <end position="403"/>
    </location>
</feature>
<keyword evidence="7" id="KW-1185">Reference proteome</keyword>
<evidence type="ECO:0000256" key="3">
    <source>
        <dbReference type="ARBA" id="ARBA00023136"/>
    </source>
</evidence>
<dbReference type="GO" id="GO:0022857">
    <property type="term" value="F:transmembrane transporter activity"/>
    <property type="evidence" value="ECO:0007669"/>
    <property type="project" value="InterPro"/>
</dbReference>
<feature type="transmembrane region" description="Helical" evidence="4">
    <location>
        <begin position="156"/>
        <end position="177"/>
    </location>
</feature>
<proteinExistence type="predicted"/>
<dbReference type="InterPro" id="IPR036259">
    <property type="entry name" value="MFS_trans_sf"/>
</dbReference>
<reference evidence="6 7" key="1">
    <citation type="submission" date="2020-08" db="EMBL/GenBank/DDBJ databases">
        <title>Genomic Encyclopedia of Type Strains, Phase IV (KMG-IV): sequencing the most valuable type-strain genomes for metagenomic binning, comparative biology and taxonomic classification.</title>
        <authorList>
            <person name="Goeker M."/>
        </authorList>
    </citation>
    <scope>NUCLEOTIDE SEQUENCE [LARGE SCALE GENOMIC DNA]</scope>
    <source>
        <strain evidence="6 7">DSM 28760</strain>
    </source>
</reference>
<dbReference type="GO" id="GO:0005886">
    <property type="term" value="C:plasma membrane"/>
    <property type="evidence" value="ECO:0007669"/>
    <property type="project" value="TreeGrafter"/>
</dbReference>
<dbReference type="SUPFAM" id="SSF103473">
    <property type="entry name" value="MFS general substrate transporter"/>
    <property type="match status" value="1"/>
</dbReference>
<dbReference type="InterPro" id="IPR020846">
    <property type="entry name" value="MFS_dom"/>
</dbReference>
<accession>A0A7W5Z2R7</accession>